<evidence type="ECO:0000256" key="3">
    <source>
        <dbReference type="ARBA" id="ARBA00004713"/>
    </source>
</evidence>
<feature type="region of interest" description="Cytidylyltransferase" evidence="12">
    <location>
        <begin position="354"/>
        <end position="486"/>
    </location>
</feature>
<evidence type="ECO:0000313" key="15">
    <source>
        <dbReference type="EMBL" id="SDO26478.1"/>
    </source>
</evidence>
<feature type="domain" description="Cytidyltransferase-like" evidence="14">
    <location>
        <begin position="354"/>
        <end position="448"/>
    </location>
</feature>
<evidence type="ECO:0000256" key="1">
    <source>
        <dbReference type="ARBA" id="ARBA00002319"/>
    </source>
</evidence>
<dbReference type="NCBIfam" id="TIGR02199">
    <property type="entry name" value="rfaE_dom_II"/>
    <property type="match status" value="1"/>
</dbReference>
<gene>
    <name evidence="12" type="primary">hldE</name>
    <name evidence="15" type="ORF">SAMN05216360_11810</name>
</gene>
<keyword evidence="7 12" id="KW-0418">Kinase</keyword>
<keyword evidence="10 12" id="KW-0119">Carbohydrate metabolism</keyword>
<dbReference type="InterPro" id="IPR029056">
    <property type="entry name" value="Ribokinase-like"/>
</dbReference>
<feature type="active site" evidence="12">
    <location>
        <position position="272"/>
    </location>
</feature>
<dbReference type="RefSeq" id="WP_091720998.1">
    <property type="nucleotide sequence ID" value="NZ_FNHS01000018.1"/>
</dbReference>
<dbReference type="PANTHER" id="PTHR46969">
    <property type="entry name" value="BIFUNCTIONAL PROTEIN HLDE"/>
    <property type="match status" value="1"/>
</dbReference>
<comment type="similarity">
    <text evidence="12">In the C-terminal section; belongs to the cytidylyltransferase family.</text>
</comment>
<dbReference type="GO" id="GO:0005829">
    <property type="term" value="C:cytosol"/>
    <property type="evidence" value="ECO:0007669"/>
    <property type="project" value="TreeGrafter"/>
</dbReference>
<protein>
    <recommendedName>
        <fullName evidence="12">Bifunctional protein HldE</fullName>
    </recommendedName>
    <domain>
        <recommendedName>
            <fullName evidence="12">D-beta-D-heptose 7-phosphate kinase</fullName>
            <ecNumber evidence="12">2.7.1.167</ecNumber>
        </recommendedName>
        <alternativeName>
            <fullName evidence="12">D-beta-D-heptose 7-phosphotransferase</fullName>
        </alternativeName>
        <alternativeName>
            <fullName evidence="12">D-glycero-beta-D-manno-heptose-7-phosphate kinase</fullName>
        </alternativeName>
    </domain>
    <domain>
        <recommendedName>
            <fullName evidence="12">D-beta-D-heptose 1-phosphate adenylyltransferase</fullName>
            <ecNumber evidence="12">2.7.7.70</ecNumber>
        </recommendedName>
        <alternativeName>
            <fullName evidence="12">D-glycero-beta-D-manno-heptose 1-phosphate adenylyltransferase</fullName>
        </alternativeName>
    </domain>
</protein>
<comment type="catalytic activity">
    <reaction evidence="11 12">
        <text>D-glycero-beta-D-manno-heptose 1-phosphate + ATP + H(+) = ADP-D-glycero-beta-D-manno-heptose + diphosphate</text>
        <dbReference type="Rhea" id="RHEA:27465"/>
        <dbReference type="ChEBI" id="CHEBI:15378"/>
        <dbReference type="ChEBI" id="CHEBI:30616"/>
        <dbReference type="ChEBI" id="CHEBI:33019"/>
        <dbReference type="ChEBI" id="CHEBI:59967"/>
        <dbReference type="ChEBI" id="CHEBI:61593"/>
        <dbReference type="EC" id="2.7.7.70"/>
    </reaction>
</comment>
<dbReference type="InterPro" id="IPR004821">
    <property type="entry name" value="Cyt_trans-like"/>
</dbReference>
<dbReference type="InterPro" id="IPR011913">
    <property type="entry name" value="RfaE_dom_I"/>
</dbReference>
<evidence type="ECO:0000256" key="8">
    <source>
        <dbReference type="ARBA" id="ARBA00022840"/>
    </source>
</evidence>
<keyword evidence="8 12" id="KW-0067">ATP-binding</keyword>
<dbReference type="SUPFAM" id="SSF53613">
    <property type="entry name" value="Ribokinase-like"/>
    <property type="match status" value="1"/>
</dbReference>
<evidence type="ECO:0000256" key="9">
    <source>
        <dbReference type="ARBA" id="ARBA00023268"/>
    </source>
</evidence>
<dbReference type="GO" id="GO:0016773">
    <property type="term" value="F:phosphotransferase activity, alcohol group as acceptor"/>
    <property type="evidence" value="ECO:0007669"/>
    <property type="project" value="InterPro"/>
</dbReference>
<comment type="similarity">
    <text evidence="12">In the N-terminal section; belongs to the carbohydrate kinase PfkB family.</text>
</comment>
<comment type="subunit">
    <text evidence="12">Homodimer.</text>
</comment>
<dbReference type="Proteomes" id="UP000198704">
    <property type="component" value="Unassembled WGS sequence"/>
</dbReference>
<feature type="region of interest" description="Ribokinase" evidence="12">
    <location>
        <begin position="1"/>
        <end position="326"/>
    </location>
</feature>
<dbReference type="GO" id="GO:0033786">
    <property type="term" value="F:heptose-1-phosphate adenylyltransferase activity"/>
    <property type="evidence" value="ECO:0007669"/>
    <property type="project" value="UniProtKB-UniRule"/>
</dbReference>
<evidence type="ECO:0000256" key="12">
    <source>
        <dbReference type="HAMAP-Rule" id="MF_01603"/>
    </source>
</evidence>
<dbReference type="STRING" id="582672.SAMN05216360_11810"/>
<dbReference type="NCBIfam" id="TIGR00125">
    <property type="entry name" value="cyt_tran_rel"/>
    <property type="match status" value="1"/>
</dbReference>
<dbReference type="PANTHER" id="PTHR46969:SF1">
    <property type="entry name" value="BIFUNCTIONAL PROTEIN HLDE"/>
    <property type="match status" value="1"/>
</dbReference>
<dbReference type="GO" id="GO:0033785">
    <property type="term" value="F:heptose 7-phosphate kinase activity"/>
    <property type="evidence" value="ECO:0007669"/>
    <property type="project" value="UniProtKB-UniRule"/>
</dbReference>
<dbReference type="GO" id="GO:0009244">
    <property type="term" value="P:lipopolysaccharide core region biosynthetic process"/>
    <property type="evidence" value="ECO:0007669"/>
    <property type="project" value="UniProtKB-UniPathway"/>
</dbReference>
<keyword evidence="6 12" id="KW-0547">Nucleotide-binding</keyword>
<comment type="pathway">
    <text evidence="12">Nucleotide-sugar biosynthesis; ADP-L-glycero-beta-D-manno-heptose biosynthesis; ADP-L-glycero-beta-D-manno-heptose from D-glycero-beta-D-manno-heptose 7-phosphate: step 3/4.</text>
</comment>
<dbReference type="UniPathway" id="UPA00958"/>
<dbReference type="InterPro" id="IPR011611">
    <property type="entry name" value="PfkB_dom"/>
</dbReference>
<dbReference type="FunFam" id="3.40.1190.20:FF:000002">
    <property type="entry name" value="Bifunctional protein HldE"/>
    <property type="match status" value="1"/>
</dbReference>
<evidence type="ECO:0000256" key="11">
    <source>
        <dbReference type="ARBA" id="ARBA00047428"/>
    </source>
</evidence>
<dbReference type="Pfam" id="PF01467">
    <property type="entry name" value="CTP_transf_like"/>
    <property type="match status" value="1"/>
</dbReference>
<dbReference type="InterPro" id="IPR002173">
    <property type="entry name" value="Carboh/pur_kinase_PfkB_CS"/>
</dbReference>
<name>A0A1H0I4U9_9HYPH</name>
<evidence type="ECO:0000256" key="7">
    <source>
        <dbReference type="ARBA" id="ARBA00022777"/>
    </source>
</evidence>
<dbReference type="SUPFAM" id="SSF52374">
    <property type="entry name" value="Nucleotidylyl transferase"/>
    <property type="match status" value="1"/>
</dbReference>
<keyword evidence="9 12" id="KW-0511">Multifunctional enzyme</keyword>
<evidence type="ECO:0000259" key="14">
    <source>
        <dbReference type="Pfam" id="PF01467"/>
    </source>
</evidence>
<reference evidence="16" key="1">
    <citation type="submission" date="2016-10" db="EMBL/GenBank/DDBJ databases">
        <authorList>
            <person name="Varghese N."/>
            <person name="Submissions S."/>
        </authorList>
    </citation>
    <scope>NUCLEOTIDE SEQUENCE [LARGE SCALE GENOMIC DNA]</scope>
    <source>
        <strain evidence="16">BL47</strain>
    </source>
</reference>
<feature type="domain" description="Carbohydrate kinase PfkB" evidence="13">
    <location>
        <begin position="20"/>
        <end position="309"/>
    </location>
</feature>
<organism evidence="15 16">
    <name type="scientific">Methylobacterium phyllostachyos</name>
    <dbReference type="NCBI Taxonomy" id="582672"/>
    <lineage>
        <taxon>Bacteria</taxon>
        <taxon>Pseudomonadati</taxon>
        <taxon>Pseudomonadota</taxon>
        <taxon>Alphaproteobacteria</taxon>
        <taxon>Hyphomicrobiales</taxon>
        <taxon>Methylobacteriaceae</taxon>
        <taxon>Methylobacterium</taxon>
    </lineage>
</organism>
<proteinExistence type="inferred from homology"/>
<keyword evidence="16" id="KW-1185">Reference proteome</keyword>
<evidence type="ECO:0000256" key="5">
    <source>
        <dbReference type="ARBA" id="ARBA00022695"/>
    </source>
</evidence>
<keyword evidence="4 12" id="KW-0808">Transferase</keyword>
<dbReference type="Gene3D" id="3.40.50.620">
    <property type="entry name" value="HUPs"/>
    <property type="match status" value="1"/>
</dbReference>
<dbReference type="Gene3D" id="3.40.1190.20">
    <property type="match status" value="1"/>
</dbReference>
<dbReference type="EC" id="2.7.1.167" evidence="12"/>
<dbReference type="AlphaFoldDB" id="A0A1H0I4U9"/>
<sequence>MTFWSAERLNELQGRRVIVLGDVMLDTFVYGQCTRISPEAPIPVVRIGREDVMLGGAGNVARNIAALGGEAILIGLAGHDTAGLALRAKVTSEPGIQADLVSDGRPTTQKTRYIAAQQQMLRVDAEQTHAAAPEPLLAAFARHLPQADAVVLSDYAKGTLSPDLLRDVIAQARAAGKPVIADPKSSDVSRYDGVTLMTPNAGEASTATGIPCDGDDRSVTEAAEQLLQRMAHSPAILITRGPRGMTLAERGRDVRHLPALAREVFDVSGAGDTVIATLALSAAAGLPLMEGVELANVAAGMAVAKPGTAVVTADELARELRQEWVQTTDRKIKSPDEALTQVARWRSSGKRIGFTNGCFDLIHPGHVSQLAQARSTCDHLIVGLNTDASIQRLKGPLRPVQHEDSRAIVLASLQSVDLVILFDDDTPIGLIDAIRPDVLIKGKDYTVDQVVGSSLVLGYGGEVFLADIAAGHSTSDIIDRLTRKVS</sequence>
<dbReference type="PROSITE" id="PS00583">
    <property type="entry name" value="PFKB_KINASES_1"/>
    <property type="match status" value="1"/>
</dbReference>
<dbReference type="EC" id="2.7.7.70" evidence="12"/>
<dbReference type="GO" id="GO:0097171">
    <property type="term" value="P:ADP-L-glycero-beta-D-manno-heptose biosynthetic process"/>
    <property type="evidence" value="ECO:0007669"/>
    <property type="project" value="UniProtKB-UniPathway"/>
</dbReference>
<comment type="function">
    <text evidence="1 12">Catalyzes the phosphorylation of D-glycero-D-manno-heptose 7-phosphate at the C-1 position to selectively form D-glycero-beta-D-manno-heptose-1,7-bisphosphate.</text>
</comment>
<evidence type="ECO:0000256" key="6">
    <source>
        <dbReference type="ARBA" id="ARBA00022741"/>
    </source>
</evidence>
<dbReference type="InterPro" id="IPR014729">
    <property type="entry name" value="Rossmann-like_a/b/a_fold"/>
</dbReference>
<dbReference type="InterPro" id="IPR011914">
    <property type="entry name" value="RfaE_dom_II"/>
</dbReference>
<accession>A0A1H0I4U9</accession>
<comment type="function">
    <text evidence="2 12">Catalyzes the ADP transfer from ATP to D-glycero-beta-D-manno-heptose 1-phosphate, yielding ADP-D-glycero-beta-D-manno-heptose.</text>
</comment>
<dbReference type="InterPro" id="IPR023030">
    <property type="entry name" value="Bifunc_HldE"/>
</dbReference>
<evidence type="ECO:0000256" key="2">
    <source>
        <dbReference type="ARBA" id="ARBA00003753"/>
    </source>
</evidence>
<keyword evidence="5 12" id="KW-0548">Nucleotidyltransferase</keyword>
<dbReference type="OrthoDB" id="9802794at2"/>
<dbReference type="UniPathway" id="UPA00356">
    <property type="reaction ID" value="UER00437"/>
</dbReference>
<dbReference type="Pfam" id="PF00294">
    <property type="entry name" value="PfkB"/>
    <property type="match status" value="1"/>
</dbReference>
<comment type="catalytic activity">
    <reaction evidence="12">
        <text>D-glycero-beta-D-manno-heptose 7-phosphate + ATP = D-glycero-beta-D-manno-heptose 1,7-bisphosphate + ADP + H(+)</text>
        <dbReference type="Rhea" id="RHEA:27473"/>
        <dbReference type="ChEBI" id="CHEBI:15378"/>
        <dbReference type="ChEBI" id="CHEBI:30616"/>
        <dbReference type="ChEBI" id="CHEBI:60204"/>
        <dbReference type="ChEBI" id="CHEBI:60208"/>
        <dbReference type="ChEBI" id="CHEBI:456216"/>
        <dbReference type="EC" id="2.7.1.167"/>
    </reaction>
</comment>
<evidence type="ECO:0000313" key="16">
    <source>
        <dbReference type="Proteomes" id="UP000198704"/>
    </source>
</evidence>
<evidence type="ECO:0000256" key="4">
    <source>
        <dbReference type="ARBA" id="ARBA00022679"/>
    </source>
</evidence>
<dbReference type="GO" id="GO:0005524">
    <property type="term" value="F:ATP binding"/>
    <property type="evidence" value="ECO:0007669"/>
    <property type="project" value="UniProtKB-UniRule"/>
</dbReference>
<dbReference type="HAMAP" id="MF_01603">
    <property type="entry name" value="HldE"/>
    <property type="match status" value="1"/>
</dbReference>
<comment type="pathway">
    <text evidence="12">Nucleotide-sugar biosynthesis; ADP-L-glycero-beta-D-manno-heptose biosynthesis; ADP-L-glycero-beta-D-manno-heptose from D-glycero-beta-D-manno-heptose 7-phosphate: step 1/4.</text>
</comment>
<dbReference type="CDD" id="cd01172">
    <property type="entry name" value="RfaE_like"/>
    <property type="match status" value="1"/>
</dbReference>
<dbReference type="NCBIfam" id="TIGR02198">
    <property type="entry name" value="rfaE_dom_I"/>
    <property type="match status" value="1"/>
</dbReference>
<feature type="binding site" evidence="12">
    <location>
        <begin position="200"/>
        <end position="203"/>
    </location>
    <ligand>
        <name>ATP</name>
        <dbReference type="ChEBI" id="CHEBI:30616"/>
    </ligand>
</feature>
<evidence type="ECO:0000256" key="10">
    <source>
        <dbReference type="ARBA" id="ARBA00023277"/>
    </source>
</evidence>
<comment type="pathway">
    <text evidence="3">Bacterial outer membrane biogenesis; LPS core biosynthesis.</text>
</comment>
<evidence type="ECO:0000259" key="13">
    <source>
        <dbReference type="Pfam" id="PF00294"/>
    </source>
</evidence>
<dbReference type="EMBL" id="FNHS01000018">
    <property type="protein sequence ID" value="SDO26478.1"/>
    <property type="molecule type" value="Genomic_DNA"/>
</dbReference>